<organism evidence="1 2">
    <name type="scientific">Candidatus Tanganyikabacteria bacterium</name>
    <dbReference type="NCBI Taxonomy" id="2961651"/>
    <lineage>
        <taxon>Bacteria</taxon>
        <taxon>Bacillati</taxon>
        <taxon>Candidatus Sericytochromatia</taxon>
        <taxon>Candidatus Tanganyikabacteria</taxon>
    </lineage>
</organism>
<sequence>MQNGPDLRLPPPKQTVKMDLSALMKEVLADVPLKNTRSTGALPPEPIAAPIPTKVPAPAPLPLKAAMTQDLSLVEFDELYTHVYGRFRNGLGLNARQSNALRHAGFALAIGGLVDGDGESVLRFLNRVRERVRTHIAGHAGYRLPPVQIKLLGQVFNTFRSVA</sequence>
<gene>
    <name evidence="1" type="ORF">FJZ00_13310</name>
</gene>
<protein>
    <submittedName>
        <fullName evidence="1">Uncharacterized protein</fullName>
    </submittedName>
</protein>
<evidence type="ECO:0000313" key="1">
    <source>
        <dbReference type="EMBL" id="MBM3276125.1"/>
    </source>
</evidence>
<name>A0A938BPD7_9BACT</name>
<dbReference type="EMBL" id="VGJX01000870">
    <property type="protein sequence ID" value="MBM3276125.1"/>
    <property type="molecule type" value="Genomic_DNA"/>
</dbReference>
<evidence type="ECO:0000313" key="2">
    <source>
        <dbReference type="Proteomes" id="UP000703893"/>
    </source>
</evidence>
<comment type="caution">
    <text evidence="1">The sequence shown here is derived from an EMBL/GenBank/DDBJ whole genome shotgun (WGS) entry which is preliminary data.</text>
</comment>
<proteinExistence type="predicted"/>
<reference evidence="1 2" key="1">
    <citation type="submission" date="2019-03" db="EMBL/GenBank/DDBJ databases">
        <title>Lake Tanganyika Metagenome-Assembled Genomes (MAGs).</title>
        <authorList>
            <person name="Tran P."/>
        </authorList>
    </citation>
    <scope>NUCLEOTIDE SEQUENCE [LARGE SCALE GENOMIC DNA]</scope>
    <source>
        <strain evidence="1">K_DeepCast_65m_m2_236</strain>
    </source>
</reference>
<dbReference type="AlphaFoldDB" id="A0A938BPD7"/>
<dbReference type="Proteomes" id="UP000703893">
    <property type="component" value="Unassembled WGS sequence"/>
</dbReference>
<accession>A0A938BPD7</accession>